<dbReference type="AlphaFoldDB" id="A0A9N8NAK3"/>
<dbReference type="InterPro" id="IPR051164">
    <property type="entry name" value="NmrA-like_oxidored"/>
</dbReference>
<reference evidence="4" key="1">
    <citation type="submission" date="2021-03" db="EMBL/GenBank/DDBJ databases">
        <authorList>
            <person name="Alouane T."/>
            <person name="Langin T."/>
            <person name="Bonhomme L."/>
        </authorList>
    </citation>
    <scope>NUCLEOTIDE SEQUENCE</scope>
    <source>
        <strain evidence="4">MDC_Fg202</strain>
    </source>
</reference>
<dbReference type="Gene3D" id="3.90.25.10">
    <property type="entry name" value="UDP-galactose 4-epimerase, domain 1"/>
    <property type="match status" value="1"/>
</dbReference>
<evidence type="ECO:0000313" key="4">
    <source>
        <dbReference type="EMBL" id="CAG1962384.1"/>
    </source>
</evidence>
<sequence length="555" mass="62393">MTKKIITIVGVTGTQEQGSSVADVFLKEEGWHVRGITRDPSKPSSQVWADKGVELVKADINDVATLKPAFAGSNVIFGVTDFWGVAYDPNTKALATSTSRTETEVAYEAEKQQGRNIADAAYDTIETLDRLVFSTLSHTRKWSNGKYTHNLHFDAKWEGVEYLKSTYPTLDKKTSYLQVGLYVTNWKQGLNFARPSKKPDGTFQMGLPMDGDALVPLVDARQDTGMHSIKCSIEDLEPLTSYVQGKFTKALVQAGPGKTLLGFGSLISWNEFAALWGKTYEATCRYKRIDRKVLETAVPGCIGEELADMFEYIGEFGYDGRDPSVVYPDNLGVHVPVYTMGEYIKDEEWPEKYGETFLTLEHYNDGEIRQLVFLQLVNKLDVVHLAVIIRVGPKNWVGSMDRLSDPAQNGCPWKDILNGLAPARARKLSRTREVSEETGEFMSAIKLNDNKANHKQKQLNDHLAAMIRSRDVQVDLNETFDTTPDTIKVGAVKYRVIFTLLKRIGLDTCERCDKDKLFLLNVDIKKTRAPAYTILRISYTALSLIEKFEVFVARY</sequence>
<dbReference type="PANTHER" id="PTHR42748:SF26">
    <property type="entry name" value="NMRA-LIKE DOMAIN-CONTAINING PROTEIN"/>
    <property type="match status" value="1"/>
</dbReference>
<comment type="similarity">
    <text evidence="1">Belongs to the NmrA-type oxidoreductase family.</text>
</comment>
<dbReference type="Proteomes" id="UP000746612">
    <property type="component" value="Unassembled WGS sequence"/>
</dbReference>
<keyword evidence="2" id="KW-0521">NADP</keyword>
<dbReference type="EMBL" id="CAJPIJ010000001">
    <property type="protein sequence ID" value="CAG1962384.1"/>
    <property type="molecule type" value="Genomic_DNA"/>
</dbReference>
<protein>
    <recommendedName>
        <fullName evidence="3">NmrA-like domain-containing protein</fullName>
    </recommendedName>
</protein>
<evidence type="ECO:0000259" key="3">
    <source>
        <dbReference type="Pfam" id="PF05368"/>
    </source>
</evidence>
<evidence type="ECO:0000256" key="1">
    <source>
        <dbReference type="ARBA" id="ARBA00006328"/>
    </source>
</evidence>
<dbReference type="SUPFAM" id="SSF51735">
    <property type="entry name" value="NAD(P)-binding Rossmann-fold domains"/>
    <property type="match status" value="1"/>
</dbReference>
<dbReference type="PANTHER" id="PTHR42748">
    <property type="entry name" value="NITROGEN METABOLITE REPRESSION PROTEIN NMRA FAMILY MEMBER"/>
    <property type="match status" value="1"/>
</dbReference>
<feature type="domain" description="NmrA-like" evidence="3">
    <location>
        <begin position="2"/>
        <end position="322"/>
    </location>
</feature>
<name>A0A9N8NAK3_GIBZA</name>
<gene>
    <name evidence="4" type="ORF">MDCFG202_LOCUS43</name>
</gene>
<proteinExistence type="inferred from homology"/>
<dbReference type="Gene3D" id="3.40.50.720">
    <property type="entry name" value="NAD(P)-binding Rossmann-like Domain"/>
    <property type="match status" value="1"/>
</dbReference>
<dbReference type="InterPro" id="IPR008030">
    <property type="entry name" value="NmrA-like"/>
</dbReference>
<dbReference type="InterPro" id="IPR036291">
    <property type="entry name" value="NAD(P)-bd_dom_sf"/>
</dbReference>
<evidence type="ECO:0000256" key="2">
    <source>
        <dbReference type="ARBA" id="ARBA00022857"/>
    </source>
</evidence>
<comment type="caution">
    <text evidence="4">The sequence shown here is derived from an EMBL/GenBank/DDBJ whole genome shotgun (WGS) entry which is preliminary data.</text>
</comment>
<accession>A0A9N8NAK3</accession>
<evidence type="ECO:0000313" key="5">
    <source>
        <dbReference type="Proteomes" id="UP000746612"/>
    </source>
</evidence>
<dbReference type="GO" id="GO:0005634">
    <property type="term" value="C:nucleus"/>
    <property type="evidence" value="ECO:0007669"/>
    <property type="project" value="TreeGrafter"/>
</dbReference>
<dbReference type="Pfam" id="PF05368">
    <property type="entry name" value="NmrA"/>
    <property type="match status" value="1"/>
</dbReference>
<organism evidence="4 5">
    <name type="scientific">Gibberella zeae</name>
    <name type="common">Wheat head blight fungus</name>
    <name type="synonym">Fusarium graminearum</name>
    <dbReference type="NCBI Taxonomy" id="5518"/>
    <lineage>
        <taxon>Eukaryota</taxon>
        <taxon>Fungi</taxon>
        <taxon>Dikarya</taxon>
        <taxon>Ascomycota</taxon>
        <taxon>Pezizomycotina</taxon>
        <taxon>Sordariomycetes</taxon>
        <taxon>Hypocreomycetidae</taxon>
        <taxon>Hypocreales</taxon>
        <taxon>Nectriaceae</taxon>
        <taxon>Fusarium</taxon>
    </lineage>
</organism>